<gene>
    <name evidence="1" type="ORF">BKK80_13685</name>
</gene>
<sequence length="96" mass="10495">MLPLAAIESAIQDALPPIIARHRSAGHLTWKLLHQIEDEVMSEVSATGKVAPMMLAVLKSSPFMSFPRNDSVADLSKHDVLPIAFALTAQAWNKLH</sequence>
<evidence type="ECO:0000313" key="1">
    <source>
        <dbReference type="EMBL" id="AOZ06751.1"/>
    </source>
</evidence>
<dbReference type="EMBL" id="CP017754">
    <property type="protein sequence ID" value="AOZ06751.1"/>
    <property type="molecule type" value="Genomic_DNA"/>
</dbReference>
<accession>A0ABM6F5V5</accession>
<organism evidence="1 2">
    <name type="scientific">Cupriavidus malaysiensis</name>
    <dbReference type="NCBI Taxonomy" id="367825"/>
    <lineage>
        <taxon>Bacteria</taxon>
        <taxon>Pseudomonadati</taxon>
        <taxon>Pseudomonadota</taxon>
        <taxon>Betaproteobacteria</taxon>
        <taxon>Burkholderiales</taxon>
        <taxon>Burkholderiaceae</taxon>
        <taxon>Cupriavidus</taxon>
    </lineage>
</organism>
<protein>
    <submittedName>
        <fullName evidence="1">Uncharacterized protein</fullName>
    </submittedName>
</protein>
<dbReference type="InterPro" id="IPR018894">
    <property type="entry name" value="DUF2471"/>
</dbReference>
<proteinExistence type="predicted"/>
<dbReference type="Proteomes" id="UP000177515">
    <property type="component" value="Chromosome 1"/>
</dbReference>
<evidence type="ECO:0000313" key="2">
    <source>
        <dbReference type="Proteomes" id="UP000177515"/>
    </source>
</evidence>
<dbReference type="RefSeq" id="WP_071069899.1">
    <property type="nucleotide sequence ID" value="NZ_CP017754.1"/>
</dbReference>
<dbReference type="Pfam" id="PF10616">
    <property type="entry name" value="DUF2471"/>
    <property type="match status" value="1"/>
</dbReference>
<name>A0ABM6F5V5_9BURK</name>
<reference evidence="1 2" key="1">
    <citation type="submission" date="2016-10" db="EMBL/GenBank/DDBJ databases">
        <title>Complete genome sequences of three Cupriavidus strains isolated from various Malaysian environments.</title>
        <authorList>
            <person name="Abdullah A.A.-A."/>
            <person name="Shafie N.A.H."/>
            <person name="Lau N.S."/>
        </authorList>
    </citation>
    <scope>NUCLEOTIDE SEQUENCE [LARGE SCALE GENOMIC DNA]</scope>
    <source>
        <strain evidence="1 2">USMAA1020</strain>
    </source>
</reference>
<keyword evidence="2" id="KW-1185">Reference proteome</keyword>